<organism evidence="2 3">
    <name type="scientific">Mycobacterium kansasii</name>
    <dbReference type="NCBI Taxonomy" id="1768"/>
    <lineage>
        <taxon>Bacteria</taxon>
        <taxon>Bacillati</taxon>
        <taxon>Actinomycetota</taxon>
        <taxon>Actinomycetes</taxon>
        <taxon>Mycobacteriales</taxon>
        <taxon>Mycobacteriaceae</taxon>
        <taxon>Mycobacterium</taxon>
    </lineage>
</organism>
<name>A0A1V3XDD0_MYCKA</name>
<evidence type="ECO:0000313" key="2">
    <source>
        <dbReference type="EMBL" id="OOK77205.1"/>
    </source>
</evidence>
<dbReference type="Proteomes" id="UP000189229">
    <property type="component" value="Unassembled WGS sequence"/>
</dbReference>
<dbReference type="EMBL" id="MVBN01000003">
    <property type="protein sequence ID" value="OOK77205.1"/>
    <property type="molecule type" value="Genomic_DNA"/>
</dbReference>
<comment type="caution">
    <text evidence="2">The sequence shown here is derived from an EMBL/GenBank/DDBJ whole genome shotgun (WGS) entry which is preliminary data.</text>
</comment>
<dbReference type="AlphaFoldDB" id="A0A1V3XDD0"/>
<gene>
    <name evidence="2" type="ORF">BZL29_2945</name>
    <name evidence="1" type="ORF">BZL30_8981</name>
</gene>
<dbReference type="Proteomes" id="UP000188532">
    <property type="component" value="Unassembled WGS sequence"/>
</dbReference>
<reference evidence="3 4" key="1">
    <citation type="submission" date="2017-02" db="EMBL/GenBank/DDBJ databases">
        <title>Complete genome sequences of Mycobacterium kansasii strains isolated from rhesus macaques.</title>
        <authorList>
            <person name="Panda A."/>
            <person name="Nagaraj S."/>
            <person name="Zhao X."/>
            <person name="Tettelin H."/>
            <person name="Detolla L.J."/>
        </authorList>
    </citation>
    <scope>NUCLEOTIDE SEQUENCE [LARGE SCALE GENOMIC DNA]</scope>
    <source>
        <strain evidence="2 3">11-3469</strain>
        <strain evidence="1 4">11-3813</strain>
    </source>
</reference>
<accession>A0A1V3XDD0</accession>
<protein>
    <submittedName>
        <fullName evidence="2">Uncharacterized protein</fullName>
    </submittedName>
</protein>
<proteinExistence type="predicted"/>
<evidence type="ECO:0000313" key="3">
    <source>
        <dbReference type="Proteomes" id="UP000188532"/>
    </source>
</evidence>
<dbReference type="EMBL" id="MVBM01000011">
    <property type="protein sequence ID" value="OOK64889.1"/>
    <property type="molecule type" value="Genomic_DNA"/>
</dbReference>
<evidence type="ECO:0000313" key="4">
    <source>
        <dbReference type="Proteomes" id="UP000189229"/>
    </source>
</evidence>
<evidence type="ECO:0000313" key="1">
    <source>
        <dbReference type="EMBL" id="OOK64889.1"/>
    </source>
</evidence>
<sequence>MKPSKADWMCPATGTPITIAWLAIVAHLRRSGRHLIPTSHRFSSHALNDH</sequence>